<dbReference type="EMBL" id="JBHSAV010000017">
    <property type="protein sequence ID" value="MFC3976021.1"/>
    <property type="molecule type" value="Genomic_DNA"/>
</dbReference>
<feature type="transmembrane region" description="Helical" evidence="1">
    <location>
        <begin position="190"/>
        <end position="207"/>
    </location>
</feature>
<dbReference type="Proteomes" id="UP001595766">
    <property type="component" value="Unassembled WGS sequence"/>
</dbReference>
<evidence type="ECO:0000259" key="2">
    <source>
        <dbReference type="Pfam" id="PF02517"/>
    </source>
</evidence>
<proteinExistence type="predicted"/>
<sequence>MERDKFCKYDYFKLLLFKISILCFFIVFIEVFSLDFEDEDFDYNLFKKDIFIILFGGAILFPLYEEILFRFYLSNKRGTFIFPILFSCVNIFFAVEEGFMAKIIFYSMYLLYILYLFFAFSNIKMNLKIAVFGSSLFFSVAHVFNYNLESLNFLDGLKILLAVFPQLVGGLLLCYVRIKYGLFYSFSFHAIWNFILLIVLIFIMKFIEI</sequence>
<keyword evidence="1" id="KW-1133">Transmembrane helix</keyword>
<gene>
    <name evidence="3" type="ORF">ACFOUP_06510</name>
</gene>
<organism evidence="3 4">
    <name type="scientific">Belliella kenyensis</name>
    <dbReference type="NCBI Taxonomy" id="1472724"/>
    <lineage>
        <taxon>Bacteria</taxon>
        <taxon>Pseudomonadati</taxon>
        <taxon>Bacteroidota</taxon>
        <taxon>Cytophagia</taxon>
        <taxon>Cytophagales</taxon>
        <taxon>Cyclobacteriaceae</taxon>
        <taxon>Belliella</taxon>
    </lineage>
</organism>
<dbReference type="RefSeq" id="WP_241292912.1">
    <property type="nucleotide sequence ID" value="NZ_JAKZGR010000004.1"/>
</dbReference>
<comment type="caution">
    <text evidence="3">The sequence shown here is derived from an EMBL/GenBank/DDBJ whole genome shotgun (WGS) entry which is preliminary data.</text>
</comment>
<evidence type="ECO:0000313" key="4">
    <source>
        <dbReference type="Proteomes" id="UP001595766"/>
    </source>
</evidence>
<feature type="transmembrane region" description="Helical" evidence="1">
    <location>
        <begin position="159"/>
        <end position="178"/>
    </location>
</feature>
<feature type="domain" description="CAAX prenyl protease 2/Lysostaphin resistance protein A-like" evidence="2">
    <location>
        <begin position="51"/>
        <end position="195"/>
    </location>
</feature>
<accession>A0ABV8EIF1</accession>
<reference evidence="4" key="1">
    <citation type="journal article" date="2019" name="Int. J. Syst. Evol. Microbiol.">
        <title>The Global Catalogue of Microorganisms (GCM) 10K type strain sequencing project: providing services to taxonomists for standard genome sequencing and annotation.</title>
        <authorList>
            <consortium name="The Broad Institute Genomics Platform"/>
            <consortium name="The Broad Institute Genome Sequencing Center for Infectious Disease"/>
            <person name="Wu L."/>
            <person name="Ma J."/>
        </authorList>
    </citation>
    <scope>NUCLEOTIDE SEQUENCE [LARGE SCALE GENOMIC DNA]</scope>
    <source>
        <strain evidence="4">CECT 8551</strain>
    </source>
</reference>
<feature type="transmembrane region" description="Helical" evidence="1">
    <location>
        <begin position="79"/>
        <end position="95"/>
    </location>
</feature>
<feature type="transmembrane region" description="Helical" evidence="1">
    <location>
        <begin position="52"/>
        <end position="72"/>
    </location>
</feature>
<feature type="transmembrane region" description="Helical" evidence="1">
    <location>
        <begin position="127"/>
        <end position="147"/>
    </location>
</feature>
<evidence type="ECO:0000256" key="1">
    <source>
        <dbReference type="SAM" id="Phobius"/>
    </source>
</evidence>
<dbReference type="InterPro" id="IPR003675">
    <property type="entry name" value="Rce1/LyrA-like_dom"/>
</dbReference>
<name>A0ABV8EIF1_9BACT</name>
<keyword evidence="4" id="KW-1185">Reference proteome</keyword>
<evidence type="ECO:0000313" key="3">
    <source>
        <dbReference type="EMBL" id="MFC3976021.1"/>
    </source>
</evidence>
<feature type="transmembrane region" description="Helical" evidence="1">
    <location>
        <begin position="12"/>
        <end position="32"/>
    </location>
</feature>
<dbReference type="Pfam" id="PF02517">
    <property type="entry name" value="Rce1-like"/>
    <property type="match status" value="1"/>
</dbReference>
<feature type="transmembrane region" description="Helical" evidence="1">
    <location>
        <begin position="101"/>
        <end position="120"/>
    </location>
</feature>
<protein>
    <submittedName>
        <fullName evidence="3">Type II CAAX prenyl endopeptidase Rce1 family protein</fullName>
    </submittedName>
</protein>
<keyword evidence="1" id="KW-0812">Transmembrane</keyword>
<keyword evidence="1" id="KW-0472">Membrane</keyword>